<dbReference type="EMBL" id="OZ035842">
    <property type="protein sequence ID" value="CAL1595288.1"/>
    <property type="molecule type" value="Genomic_DNA"/>
</dbReference>
<dbReference type="GO" id="GO:0048167">
    <property type="term" value="P:regulation of synaptic plasticity"/>
    <property type="evidence" value="ECO:0007669"/>
    <property type="project" value="TreeGrafter"/>
</dbReference>
<dbReference type="PANTHER" id="PTHR23085">
    <property type="entry name" value="GH28348P"/>
    <property type="match status" value="1"/>
</dbReference>
<dbReference type="InterPro" id="IPR001878">
    <property type="entry name" value="Znf_CCHC"/>
</dbReference>
<feature type="compositionally biased region" description="Pro residues" evidence="12">
    <location>
        <begin position="504"/>
        <end position="519"/>
    </location>
</feature>
<dbReference type="GO" id="GO:0003676">
    <property type="term" value="F:nucleic acid binding"/>
    <property type="evidence" value="ECO:0007669"/>
    <property type="project" value="InterPro"/>
</dbReference>
<dbReference type="PROSITE" id="PS50158">
    <property type="entry name" value="ZF_CCHC"/>
    <property type="match status" value="1"/>
</dbReference>
<feature type="region of interest" description="Disordered" evidence="12">
    <location>
        <begin position="1991"/>
        <end position="2010"/>
    </location>
</feature>
<evidence type="ECO:0000256" key="3">
    <source>
        <dbReference type="ARBA" id="ARBA00008599"/>
    </source>
</evidence>
<protein>
    <recommendedName>
        <fullName evidence="13">CCHC-type domain-containing protein</fullName>
    </recommendedName>
</protein>
<dbReference type="GO" id="GO:0008270">
    <property type="term" value="F:zinc ion binding"/>
    <property type="evidence" value="ECO:0007669"/>
    <property type="project" value="UniProtKB-KW"/>
</dbReference>
<feature type="compositionally biased region" description="Basic and acidic residues" evidence="12">
    <location>
        <begin position="612"/>
        <end position="630"/>
    </location>
</feature>
<feature type="compositionally biased region" description="Low complexity" evidence="12">
    <location>
        <begin position="1006"/>
        <end position="1022"/>
    </location>
</feature>
<comment type="subcellular location">
    <subcellularLocation>
        <location evidence="2">Cell membrane</location>
        <topology evidence="2">Peripheral membrane protein</topology>
    </subcellularLocation>
    <subcellularLocation>
        <location evidence="1">Endoplasmic reticulum membrane</location>
        <topology evidence="1">Single-pass type IV membrane protein</topology>
    </subcellularLocation>
</comment>
<evidence type="ECO:0000256" key="12">
    <source>
        <dbReference type="SAM" id="MobiDB-lite"/>
    </source>
</evidence>
<evidence type="ECO:0000256" key="6">
    <source>
        <dbReference type="ARBA" id="ARBA00022692"/>
    </source>
</evidence>
<organism evidence="14 15">
    <name type="scientific">Knipowitschia caucasica</name>
    <name type="common">Caucasian dwarf goby</name>
    <name type="synonym">Pomatoschistus caucasicus</name>
    <dbReference type="NCBI Taxonomy" id="637954"/>
    <lineage>
        <taxon>Eukaryota</taxon>
        <taxon>Metazoa</taxon>
        <taxon>Chordata</taxon>
        <taxon>Craniata</taxon>
        <taxon>Vertebrata</taxon>
        <taxon>Euteleostomi</taxon>
        <taxon>Actinopterygii</taxon>
        <taxon>Neopterygii</taxon>
        <taxon>Teleostei</taxon>
        <taxon>Neoteleostei</taxon>
        <taxon>Acanthomorphata</taxon>
        <taxon>Gobiaria</taxon>
        <taxon>Gobiiformes</taxon>
        <taxon>Gobioidei</taxon>
        <taxon>Gobiidae</taxon>
        <taxon>Gobiinae</taxon>
        <taxon>Knipowitschia</taxon>
    </lineage>
</organism>
<keyword evidence="11" id="KW-0862">Zinc</keyword>
<dbReference type="InterPro" id="IPR013761">
    <property type="entry name" value="SAM/pointed_sf"/>
</dbReference>
<keyword evidence="9" id="KW-1133">Transmembrane helix</keyword>
<feature type="region of interest" description="Disordered" evidence="12">
    <location>
        <begin position="255"/>
        <end position="277"/>
    </location>
</feature>
<dbReference type="InterPro" id="IPR001660">
    <property type="entry name" value="SAM"/>
</dbReference>
<dbReference type="Pfam" id="PF00536">
    <property type="entry name" value="SAM_1"/>
    <property type="match status" value="1"/>
</dbReference>
<evidence type="ECO:0000256" key="8">
    <source>
        <dbReference type="ARBA" id="ARBA00022824"/>
    </source>
</evidence>
<evidence type="ECO:0000256" key="1">
    <source>
        <dbReference type="ARBA" id="ARBA00004163"/>
    </source>
</evidence>
<feature type="region of interest" description="Disordered" evidence="12">
    <location>
        <begin position="670"/>
        <end position="754"/>
    </location>
</feature>
<evidence type="ECO:0000313" key="15">
    <source>
        <dbReference type="Proteomes" id="UP001497482"/>
    </source>
</evidence>
<evidence type="ECO:0000256" key="2">
    <source>
        <dbReference type="ARBA" id="ARBA00004202"/>
    </source>
</evidence>
<dbReference type="Pfam" id="PF02493">
    <property type="entry name" value="MORN"/>
    <property type="match status" value="7"/>
</dbReference>
<keyword evidence="7" id="KW-0677">Repeat</keyword>
<feature type="compositionally biased region" description="Basic and acidic residues" evidence="12">
    <location>
        <begin position="580"/>
        <end position="594"/>
    </location>
</feature>
<evidence type="ECO:0000256" key="9">
    <source>
        <dbReference type="ARBA" id="ARBA00022989"/>
    </source>
</evidence>
<evidence type="ECO:0000256" key="11">
    <source>
        <dbReference type="PROSITE-ProRule" id="PRU00047"/>
    </source>
</evidence>
<dbReference type="InterPro" id="IPR057327">
    <property type="entry name" value="Vts1_dom"/>
</dbReference>
<dbReference type="SUPFAM" id="SSF82185">
    <property type="entry name" value="Histone H3 K4-specific methyltransferase SET7/9 N-terminal domain"/>
    <property type="match status" value="2"/>
</dbReference>
<dbReference type="GO" id="GO:0005789">
    <property type="term" value="C:endoplasmic reticulum membrane"/>
    <property type="evidence" value="ECO:0007669"/>
    <property type="project" value="UniProtKB-SubCell"/>
</dbReference>
<feature type="compositionally biased region" description="Basic and acidic residues" evidence="12">
    <location>
        <begin position="703"/>
        <end position="734"/>
    </location>
</feature>
<dbReference type="GO" id="GO:0005886">
    <property type="term" value="C:plasma membrane"/>
    <property type="evidence" value="ECO:0007669"/>
    <property type="project" value="UniProtKB-SubCell"/>
</dbReference>
<keyword evidence="6" id="KW-0812">Transmembrane</keyword>
<dbReference type="PANTHER" id="PTHR23085:SF7">
    <property type="entry name" value="JUNCTOPHILIN-3"/>
    <property type="match status" value="1"/>
</dbReference>
<dbReference type="FunFam" id="2.20.110.10:FF:000001">
    <property type="entry name" value="Junctophilin"/>
    <property type="match status" value="1"/>
</dbReference>
<feature type="compositionally biased region" description="Polar residues" evidence="12">
    <location>
        <begin position="743"/>
        <end position="754"/>
    </location>
</feature>
<dbReference type="SMART" id="SM00343">
    <property type="entry name" value="ZnF_C2HC"/>
    <property type="match status" value="1"/>
</dbReference>
<feature type="compositionally biased region" description="Low complexity" evidence="12">
    <location>
        <begin position="1746"/>
        <end position="1759"/>
    </location>
</feature>
<reference evidence="14 15" key="1">
    <citation type="submission" date="2024-04" db="EMBL/GenBank/DDBJ databases">
        <authorList>
            <person name="Waldvogel A.-M."/>
            <person name="Schoenle A."/>
        </authorList>
    </citation>
    <scope>NUCLEOTIDE SEQUENCE [LARGE SCALE GENOMIC DNA]</scope>
</reference>
<dbReference type="Proteomes" id="UP001497482">
    <property type="component" value="Chromosome 20"/>
</dbReference>
<name>A0AAV2KYY0_KNICA</name>
<sequence>MSTGGRFNFDDGGSYCGGWEEGKAHGHGICTGPKGQGEYCGSWAHGFELLGVYTWPSGNTYQGTWAQGKRHGVGVENKGRWVYKGEWTHGFKGRYGLRESTGTSGKYEGTWSNGLQDGYGTETYSDGGTFQGQWVGGMRHGYGVRQSVPYGMAAVIRSPLRTSINSLRSSSEHSNGAALLDRTGTVVPVPPPGPGTLTTSVSMCSTGSSGSSPAVSRGGFVLTAHSEAELLKGKRKSGLFRRSILSGLKLRKSESRSSLASQRSKQSSFRSEAGMSTVSSAASDINSTISLGDGDAELAVADDDVDATATETYSGEWKNDKRTGFGLSRRSDGLQYEGEWLSNKRHGYGCTTFPDGTKEEGKYKQNVLVSGKRKNLIPLRASKIREKVDRAVEGAQKAAYIARQKAEIGLSRTAHAQGKSEAAIAAAQKAQEESRMARVTAKQFSPSFQHPGNGMEVQRPKRQVSSEMEGEGLSSSAGTADSPDIYVKSGASDDPSHDGVTPDLSPPSSSPPHTPPAPIRPSQRSKSARFHRQTAVDHGDKAKEGANEKAGNGQTEIQVLIEGGGENAKTNEYNKANSWSEDKRKAALSKEKGVSGRIVNRTNGHNKHSNIKTREHGLSNHRQVRQERWVESSSSASWTSGGHRGRGGRLLEQDEEKISNYEMEMKPLQPRDSAAHKAHGHVEERPNEGRSHTVPRHRHKNRETREGRDTGKESKQDNARTGDKMDSRPLRRDLTLSPPLKSSPITPEQDLSITRSKGNSAYSSILVVMVILLNIGVAIFSLEYCEDCAALRCGLRAQAKEKSQRVDHRQSIHRSSLNPDSPQDADVRFHCRESSEWRMVEGRSSIQREGVYCWFSSLTSAQRVDFLCGLLDLCVPIELRFLGSCLEDLARKDYHSLRDAEIKANNPTDLSGLTNITDEVVRSKLLVSLALLGSDSREAAGVLYRTLTHIDTVINNYGLAQNDGKPEEQFLLLFTMASNHPAFSFHQKQVLRQQLGQIQDILQVSSRDPAAAAASPSSDCPPHQASHSPSSVPEDSAPYLSPACQPCQPCPTPCTCWHKVHSCLYDCESVQFAEVCLMDDPLPPHLSSPSTPVLSLHIRPLPPHLSSPSTSVLSLHIRPLPPHLSSPSTSVLFLHTCPLPPHLSSPSTSVLSLHICLLPPHLSSPSTSVLSLHICPLPPHPSSPSTSVLSLHTCPLPPHLSSPSTSVFSLHICPLPPHLSSPSTSVLSLHIRPLPPHLSSPSTSVLSLHTCPLPPHPSSPSTPVLSLHICPLPPHLSSPSTSVLSLHICPLPPHPSSACTPVLSLHICPLPPHLSSPSTSVLFLHIRPLPPHPSSPSTSVLSLHTCPLPPHPSSPCTPVLSLHFPPLPPHLSSPSTSVLSLHICPLPPHLSSPSTSVLSLHICPLPPHLSSPSTSVLSLHFPPLPPHLSSPSTSVLSLHICPLPPHLSSPSTPVLSLHICPLPPHLSSPSTPVLPVRIRPLPPHCGRSGVANVNSRDVVSAACVEQTLVPPRVDVPPLSPLPPALPTAHKHDTGKTSKVMVERVILRGITHKPEESTELIFETQWSDGFVSSVMRTEQEVTELLSQLSQVFADEEVENVPLQSMDPRCLSTLPSHLLQHHSVQWFFSGSHSPSAPTANAATLLLPSQTTVSTATTCAHPPCSNPGFLVQHRGVNRAMYKVASVLPVVSSHSSVMARPSLPILSLPPPLPQAFPLPPLPAALPSSDEPLKPACFPHHHPQTPPTQPSPFSQSLPFAQFQSRPGTSHLPPPTHPQPGGPDQNGILDWLRKLRLHKYYPVFKQLTMEEFLALTEEDLNKYDLTQGAKKKLKTQLELQKSVDREMKLEKRLCGGIARVTPSTYVGPSSLTSNAELRIEVEAGVHHSPVSTDSGSTSGYSSSPCSPRGPLCWDSSFDRTRDFHRRVSGPDGLSASPEKDRSTFYMLNSSCPAVSTRPTAQVLPVQTSPPPPSFSVPQNSFPPQASFPQQTLLPPHANPARILASPRKPRPPETKPMGFGVGFGAGCGVRLETLFPGLSIEGSLPVRPQDSAVCRGLVSGAVGLMVETSSALTSTSNSHHHVSHPPVHFHLSSSSTPAASGSYSCPLVSSCTTPKSPTGLMATGITIPRTNYYTAVSSSSACAASLDCGGSDHSPSACVCSSCGCRGNCGAYGAVPGYATAGYLQQFTPGPSLFTLGPLLHLSPLIASSTSAGNGPFPYPMMAPPVYHHGPQSHDQSHFQGMLGNAVQKHVANVSCYNCGGGGHRADDCKQPSMDSAQQGLFRLKYSAHSETKDSGD</sequence>
<dbReference type="GO" id="GO:0030314">
    <property type="term" value="C:junctional membrane complex"/>
    <property type="evidence" value="ECO:0007669"/>
    <property type="project" value="InterPro"/>
</dbReference>
<dbReference type="InterPro" id="IPR017191">
    <property type="entry name" value="Junctophilin"/>
</dbReference>
<feature type="compositionally biased region" description="Polar residues" evidence="12">
    <location>
        <begin position="568"/>
        <end position="579"/>
    </location>
</feature>
<accession>A0AAV2KYY0</accession>
<feature type="compositionally biased region" description="Basic and acidic residues" evidence="12">
    <location>
        <begin position="680"/>
        <end position="691"/>
    </location>
</feature>
<dbReference type="FunFam" id="2.20.110.10:FF:000003">
    <property type="entry name" value="Junctophilin"/>
    <property type="match status" value="1"/>
</dbReference>
<dbReference type="Pfam" id="PF26034">
    <property type="entry name" value="PHAT_SMAUG"/>
    <property type="match status" value="1"/>
</dbReference>
<evidence type="ECO:0000256" key="5">
    <source>
        <dbReference type="ARBA" id="ARBA00022553"/>
    </source>
</evidence>
<feature type="compositionally biased region" description="Low complexity" evidence="12">
    <location>
        <begin position="1885"/>
        <end position="1902"/>
    </location>
</feature>
<keyword evidence="5" id="KW-0597">Phosphoprotein</keyword>
<feature type="compositionally biased region" description="Pro residues" evidence="12">
    <location>
        <begin position="1766"/>
        <end position="1775"/>
    </location>
</feature>
<dbReference type="Pfam" id="PF25479">
    <property type="entry name" value="Vts1"/>
    <property type="match status" value="1"/>
</dbReference>
<keyword evidence="10" id="KW-0472">Membrane</keyword>
<feature type="region of interest" description="Disordered" evidence="12">
    <location>
        <begin position="804"/>
        <end position="824"/>
    </location>
</feature>
<evidence type="ECO:0000259" key="13">
    <source>
        <dbReference type="PROSITE" id="PS50158"/>
    </source>
</evidence>
<feature type="region of interest" description="Disordered" evidence="12">
    <location>
        <begin position="1715"/>
        <end position="1781"/>
    </location>
</feature>
<dbReference type="SMART" id="SM00698">
    <property type="entry name" value="MORN"/>
    <property type="match status" value="6"/>
</dbReference>
<keyword evidence="11" id="KW-0863">Zinc-finger</keyword>
<dbReference type="Gene3D" id="2.20.110.10">
    <property type="entry name" value="Histone H3 K4-specific methyltransferase SET7/9 N-terminal domain"/>
    <property type="match status" value="2"/>
</dbReference>
<feature type="compositionally biased region" description="Basic and acidic residues" evidence="12">
    <location>
        <begin position="534"/>
        <end position="547"/>
    </location>
</feature>
<feature type="region of interest" description="Disordered" evidence="12">
    <location>
        <begin position="1880"/>
        <end position="1902"/>
    </location>
</feature>
<feature type="region of interest" description="Disordered" evidence="12">
    <location>
        <begin position="444"/>
        <end position="651"/>
    </location>
</feature>
<dbReference type="Pfam" id="PF00098">
    <property type="entry name" value="zf-CCHC"/>
    <property type="match status" value="1"/>
</dbReference>
<dbReference type="SUPFAM" id="SSF47769">
    <property type="entry name" value="SAM/Pointed domain"/>
    <property type="match status" value="1"/>
</dbReference>
<keyword evidence="15" id="KW-1185">Reference proteome</keyword>
<feature type="compositionally biased region" description="Low complexity" evidence="12">
    <location>
        <begin position="465"/>
        <end position="478"/>
    </location>
</feature>
<feature type="compositionally biased region" description="Low complexity" evidence="12">
    <location>
        <begin position="256"/>
        <end position="268"/>
    </location>
</feature>
<dbReference type="Gene3D" id="1.10.150.50">
    <property type="entry name" value="Transcription Factor, Ets-1"/>
    <property type="match status" value="1"/>
</dbReference>
<feature type="region of interest" description="Disordered" evidence="12">
    <location>
        <begin position="1006"/>
        <end position="1035"/>
    </location>
</feature>
<comment type="similarity">
    <text evidence="3">Belongs to the junctophilin family.</text>
</comment>
<dbReference type="InterPro" id="IPR003409">
    <property type="entry name" value="MORN"/>
</dbReference>
<keyword evidence="8" id="KW-0256">Endoplasmic reticulum</keyword>
<feature type="compositionally biased region" description="Basic residues" evidence="12">
    <location>
        <begin position="693"/>
        <end position="702"/>
    </location>
</feature>
<dbReference type="InterPro" id="IPR058599">
    <property type="entry name" value="PHAT_Smg/ZCCHC2-like"/>
</dbReference>
<feature type="domain" description="CCHC-type" evidence="13">
    <location>
        <begin position="2250"/>
        <end position="2265"/>
    </location>
</feature>
<evidence type="ECO:0000256" key="10">
    <source>
        <dbReference type="ARBA" id="ARBA00023136"/>
    </source>
</evidence>
<feature type="compositionally biased region" description="Low complexity" evidence="12">
    <location>
        <begin position="632"/>
        <end position="641"/>
    </location>
</feature>
<proteinExistence type="inferred from homology"/>
<keyword evidence="11" id="KW-0479">Metal-binding</keyword>
<keyword evidence="4" id="KW-1003">Cell membrane</keyword>
<evidence type="ECO:0000313" key="14">
    <source>
        <dbReference type="EMBL" id="CAL1595288.1"/>
    </source>
</evidence>
<evidence type="ECO:0000256" key="7">
    <source>
        <dbReference type="ARBA" id="ARBA00022737"/>
    </source>
</evidence>
<evidence type="ECO:0000256" key="4">
    <source>
        <dbReference type="ARBA" id="ARBA00022475"/>
    </source>
</evidence>
<gene>
    <name evidence="14" type="ORF">KC01_LOCUS24112</name>
</gene>
<dbReference type="Gene3D" id="4.10.60.10">
    <property type="entry name" value="Zinc finger, CCHC-type"/>
    <property type="match status" value="1"/>
</dbReference>